<sequence>MEVSGFRRMKDDDNDLQDKCRERRRRRIEMRRLTGGSGSGSSSADAAKVAECKKVRTGEEASGVAADASPMVGKMSVAGRLRDMEDAISVRTNLCRPEINRCRPVHFFGVYDGHGGPHVAALCRERMHVLMEEELMRVGITGDGESGGGGGGGGEEREELGLGEEEEEAAAEEKWRNAVRKCFERMDQVAVGTCVCGSEGSECRCHPVELSLSGSTAVVAILTPEHYVVGNVGDSRAVLCRSGRAVPLSFDHKVKPDREDELARIQACGGRVMFYKGARVEGILAMSRAIGDKFLKEYVISEPEISFTRRDPEDECLILASDGLWDVLTNDLACEIARECLREKNPDLNAVPPIESEGAEALYPSRSASTAALLTRLALGRKSSDNISVIVVDLKS</sequence>
<organism evidence="12 13">
    <name type="scientific">Escallonia rubra</name>
    <dbReference type="NCBI Taxonomy" id="112253"/>
    <lineage>
        <taxon>Eukaryota</taxon>
        <taxon>Viridiplantae</taxon>
        <taxon>Streptophyta</taxon>
        <taxon>Embryophyta</taxon>
        <taxon>Tracheophyta</taxon>
        <taxon>Spermatophyta</taxon>
        <taxon>Magnoliopsida</taxon>
        <taxon>eudicotyledons</taxon>
        <taxon>Gunneridae</taxon>
        <taxon>Pentapetalae</taxon>
        <taxon>asterids</taxon>
        <taxon>campanulids</taxon>
        <taxon>Escalloniales</taxon>
        <taxon>Escalloniaceae</taxon>
        <taxon>Escallonia</taxon>
    </lineage>
</organism>
<dbReference type="EMBL" id="JAVXUO010001575">
    <property type="protein sequence ID" value="KAK2980936.1"/>
    <property type="molecule type" value="Genomic_DNA"/>
</dbReference>
<dbReference type="InterPro" id="IPR015655">
    <property type="entry name" value="PP2C"/>
</dbReference>
<evidence type="ECO:0000256" key="3">
    <source>
        <dbReference type="ARBA" id="ARBA00013081"/>
    </source>
</evidence>
<protein>
    <recommendedName>
        <fullName evidence="3">protein-serine/threonine phosphatase</fullName>
        <ecNumber evidence="3">3.1.3.16</ecNumber>
    </recommendedName>
</protein>
<evidence type="ECO:0000256" key="9">
    <source>
        <dbReference type="RuleBase" id="RU003465"/>
    </source>
</evidence>
<evidence type="ECO:0000256" key="2">
    <source>
        <dbReference type="ARBA" id="ARBA00001946"/>
    </source>
</evidence>
<dbReference type="PROSITE" id="PS51746">
    <property type="entry name" value="PPM_2"/>
    <property type="match status" value="1"/>
</dbReference>
<dbReference type="GO" id="GO:0004722">
    <property type="term" value="F:protein serine/threonine phosphatase activity"/>
    <property type="evidence" value="ECO:0007669"/>
    <property type="project" value="UniProtKB-EC"/>
</dbReference>
<evidence type="ECO:0000313" key="13">
    <source>
        <dbReference type="Proteomes" id="UP001187471"/>
    </source>
</evidence>
<dbReference type="InterPro" id="IPR000222">
    <property type="entry name" value="PP2C_BS"/>
</dbReference>
<dbReference type="PROSITE" id="PS01032">
    <property type="entry name" value="PPM_1"/>
    <property type="match status" value="1"/>
</dbReference>
<dbReference type="SUPFAM" id="SSF81606">
    <property type="entry name" value="PP2C-like"/>
    <property type="match status" value="1"/>
</dbReference>
<evidence type="ECO:0000256" key="6">
    <source>
        <dbReference type="ARBA" id="ARBA00022842"/>
    </source>
</evidence>
<dbReference type="CDD" id="cd00143">
    <property type="entry name" value="PP2Cc"/>
    <property type="match status" value="1"/>
</dbReference>
<evidence type="ECO:0000256" key="7">
    <source>
        <dbReference type="ARBA" id="ARBA00022912"/>
    </source>
</evidence>
<dbReference type="InterPro" id="IPR036457">
    <property type="entry name" value="PPM-type-like_dom_sf"/>
</dbReference>
<keyword evidence="8" id="KW-0464">Manganese</keyword>
<feature type="region of interest" description="Disordered" evidence="10">
    <location>
        <begin position="1"/>
        <end position="47"/>
    </location>
</feature>
<evidence type="ECO:0000313" key="12">
    <source>
        <dbReference type="EMBL" id="KAK2980936.1"/>
    </source>
</evidence>
<keyword evidence="6" id="KW-0460">Magnesium</keyword>
<dbReference type="GO" id="GO:0046872">
    <property type="term" value="F:metal ion binding"/>
    <property type="evidence" value="ECO:0007669"/>
    <property type="project" value="UniProtKB-KW"/>
</dbReference>
<keyword evidence="7 9" id="KW-0904">Protein phosphatase</keyword>
<dbReference type="Gene3D" id="3.60.40.10">
    <property type="entry name" value="PPM-type phosphatase domain"/>
    <property type="match status" value="1"/>
</dbReference>
<dbReference type="FunFam" id="3.60.40.10:FF:000291">
    <property type="entry name" value="Protein phosphatase 2C 50"/>
    <property type="match status" value="1"/>
</dbReference>
<proteinExistence type="inferred from homology"/>
<feature type="compositionally biased region" description="Gly residues" evidence="10">
    <location>
        <begin position="141"/>
        <end position="153"/>
    </location>
</feature>
<evidence type="ECO:0000256" key="4">
    <source>
        <dbReference type="ARBA" id="ARBA00022723"/>
    </source>
</evidence>
<keyword evidence="5 9" id="KW-0378">Hydrolase</keyword>
<comment type="cofactor">
    <cofactor evidence="2">
        <name>Mg(2+)</name>
        <dbReference type="ChEBI" id="CHEBI:18420"/>
    </cofactor>
</comment>
<feature type="compositionally biased region" description="Basic and acidic residues" evidence="10">
    <location>
        <begin position="8"/>
        <end position="21"/>
    </location>
</feature>
<dbReference type="Pfam" id="PF00481">
    <property type="entry name" value="PP2C"/>
    <property type="match status" value="1"/>
</dbReference>
<evidence type="ECO:0000259" key="11">
    <source>
        <dbReference type="PROSITE" id="PS51746"/>
    </source>
</evidence>
<evidence type="ECO:0000256" key="5">
    <source>
        <dbReference type="ARBA" id="ARBA00022801"/>
    </source>
</evidence>
<dbReference type="EC" id="3.1.3.16" evidence="3"/>
<dbReference type="AlphaFoldDB" id="A0AA88RKT7"/>
<keyword evidence="13" id="KW-1185">Reference proteome</keyword>
<feature type="region of interest" description="Disordered" evidence="10">
    <location>
        <begin position="140"/>
        <end position="167"/>
    </location>
</feature>
<evidence type="ECO:0000256" key="8">
    <source>
        <dbReference type="ARBA" id="ARBA00023211"/>
    </source>
</evidence>
<dbReference type="InterPro" id="IPR001932">
    <property type="entry name" value="PPM-type_phosphatase-like_dom"/>
</dbReference>
<reference evidence="12" key="1">
    <citation type="submission" date="2022-12" db="EMBL/GenBank/DDBJ databases">
        <title>Draft genome assemblies for two species of Escallonia (Escalloniales).</title>
        <authorList>
            <person name="Chanderbali A."/>
            <person name="Dervinis C."/>
            <person name="Anghel I."/>
            <person name="Soltis D."/>
            <person name="Soltis P."/>
            <person name="Zapata F."/>
        </authorList>
    </citation>
    <scope>NUCLEOTIDE SEQUENCE</scope>
    <source>
        <strain evidence="12">UCBG92.1500</strain>
        <tissue evidence="12">Leaf</tissue>
    </source>
</reference>
<keyword evidence="4" id="KW-0479">Metal-binding</keyword>
<name>A0AA88RKT7_9ASTE</name>
<evidence type="ECO:0000256" key="1">
    <source>
        <dbReference type="ARBA" id="ARBA00001936"/>
    </source>
</evidence>
<feature type="domain" description="PPM-type phosphatase" evidence="11">
    <location>
        <begin position="71"/>
        <end position="394"/>
    </location>
</feature>
<dbReference type="SMART" id="SM00332">
    <property type="entry name" value="PP2Cc"/>
    <property type="match status" value="1"/>
</dbReference>
<comment type="cofactor">
    <cofactor evidence="1">
        <name>Mn(2+)</name>
        <dbReference type="ChEBI" id="CHEBI:29035"/>
    </cofactor>
</comment>
<comment type="similarity">
    <text evidence="9">Belongs to the PP2C family.</text>
</comment>
<gene>
    <name evidence="12" type="ORF">RJ640_022915</name>
</gene>
<accession>A0AA88RKT7</accession>
<comment type="caution">
    <text evidence="12">The sequence shown here is derived from an EMBL/GenBank/DDBJ whole genome shotgun (WGS) entry which is preliminary data.</text>
</comment>
<dbReference type="Proteomes" id="UP001187471">
    <property type="component" value="Unassembled WGS sequence"/>
</dbReference>
<dbReference type="PANTHER" id="PTHR47992">
    <property type="entry name" value="PROTEIN PHOSPHATASE"/>
    <property type="match status" value="1"/>
</dbReference>
<evidence type="ECO:0000256" key="10">
    <source>
        <dbReference type="SAM" id="MobiDB-lite"/>
    </source>
</evidence>
<feature type="compositionally biased region" description="Acidic residues" evidence="10">
    <location>
        <begin position="156"/>
        <end position="167"/>
    </location>
</feature>